<dbReference type="RefSeq" id="WP_132072982.1">
    <property type="nucleotide sequence ID" value="NZ_SLVU01000002.1"/>
</dbReference>
<gene>
    <name evidence="2" type="ORF">EV184_102102</name>
</gene>
<evidence type="ECO:0000313" key="3">
    <source>
        <dbReference type="Proteomes" id="UP000295043"/>
    </source>
</evidence>
<dbReference type="Proteomes" id="UP000295043">
    <property type="component" value="Unassembled WGS sequence"/>
</dbReference>
<comment type="caution">
    <text evidence="2">The sequence shown here is derived from an EMBL/GenBank/DDBJ whole genome shotgun (WGS) entry which is preliminary data.</text>
</comment>
<evidence type="ECO:0000313" key="2">
    <source>
        <dbReference type="EMBL" id="TCN33796.1"/>
    </source>
</evidence>
<sequence length="360" mass="40678">MHEVVKQAAKTLIELSLEKARKTAPGAQLFILLDPSRDSNLTTVIQGLAQRAECLYIGSARDEFEDDAPWLAQCEDLDGLSDFLIDEGMGQRWCVFAISDGSYDELFRHFRKLVKIRQAKGDLLFFRFYDPEVLGSIIPFLTSEQRTYLFGPVRSFLMEIAAGSDLGFGRMEAPDSGSIPVSFMLPSPDGANKIISEESIIRGPAELLASHMVFDLVGAVTKPVLTLTQAQLEAPVLFNRPKLVASTIEYLEEDFGEAMKVMPPGMLAQNINHGIDLAMSYRIFDVSHIHLFVDLMMRIAPGWHRQPSLASVLTRADLPPEERFDIMLNPRYDDAWEDARRFSDPEEWIERKQRENNNVH</sequence>
<dbReference type="AlphaFoldDB" id="A0A4R2C129"/>
<dbReference type="EMBL" id="SLVU01000002">
    <property type="protein sequence ID" value="TCN33796.1"/>
    <property type="molecule type" value="Genomic_DNA"/>
</dbReference>
<name>A0A4R2C129_9HYPH</name>
<feature type="domain" description="DUF4123" evidence="1">
    <location>
        <begin position="29"/>
        <end position="147"/>
    </location>
</feature>
<accession>A0A4R2C129</accession>
<reference evidence="2 3" key="1">
    <citation type="submission" date="2019-03" db="EMBL/GenBank/DDBJ databases">
        <title>Genomic Encyclopedia of Type Strains, Phase IV (KMG-V): Genome sequencing to study the core and pangenomes of soil and plant-associated prokaryotes.</title>
        <authorList>
            <person name="Whitman W."/>
        </authorList>
    </citation>
    <scope>NUCLEOTIDE SEQUENCE [LARGE SCALE GENOMIC DNA]</scope>
    <source>
        <strain evidence="2 3">23C40</strain>
    </source>
</reference>
<evidence type="ECO:0000259" key="1">
    <source>
        <dbReference type="Pfam" id="PF13503"/>
    </source>
</evidence>
<protein>
    <submittedName>
        <fullName evidence="2">Uncharacterized protein DUF4123</fullName>
    </submittedName>
</protein>
<proteinExistence type="predicted"/>
<organism evidence="2 3">
    <name type="scientific">Sinorhizobium americanum</name>
    <dbReference type="NCBI Taxonomy" id="194963"/>
    <lineage>
        <taxon>Bacteria</taxon>
        <taxon>Pseudomonadati</taxon>
        <taxon>Pseudomonadota</taxon>
        <taxon>Alphaproteobacteria</taxon>
        <taxon>Hyphomicrobiales</taxon>
        <taxon>Rhizobiaceae</taxon>
        <taxon>Sinorhizobium/Ensifer group</taxon>
        <taxon>Sinorhizobium</taxon>
    </lineage>
</organism>
<dbReference type="InterPro" id="IPR025391">
    <property type="entry name" value="DUF4123"/>
</dbReference>
<dbReference type="Pfam" id="PF13503">
    <property type="entry name" value="DUF4123"/>
    <property type="match status" value="1"/>
</dbReference>